<name>K9UGF7_CHAP6</name>
<dbReference type="RefSeq" id="WP_015160341.1">
    <property type="nucleotide sequence ID" value="NC_019697.1"/>
</dbReference>
<sequence>MTTIQPIDIIILSNGPGEVTTWVRPVVKALRDRLGEDRSEIRISAILVPCPNASGKEVQILKSYPQIDRVQGAEHFTKFLLWGKTEQDWDWRSRGIIIFLGGDQFFPVVIGKRLGYQTVVYAEWEARWHNLIDRFAVMNAEVTAKVKPQYLDRFTIVGDLMVESQNNLSSESADRENDPILIGLLPGSKAAKLAMGLPLMLAIAEYIQAANPQVKFAIPVAPTLDLTTLASYADPTINPVIALVNGATATLEQSQTTPYLQTASGLQVSLHPEFPAYHLLSQCTICLTAIGANTAELGALGVPMIVLTATQQIDAMRAWDGSLGILVNLPLVGTPIAKIINTILYRKFSTRKLAWPNIWAQREIVPELFGRLEAKTVAEFTLDYLHHPEKLATMRSDLRQVRGAAGAAAKLAAIVDDLRS</sequence>
<dbReference type="GO" id="GO:0016020">
    <property type="term" value="C:membrane"/>
    <property type="evidence" value="ECO:0007669"/>
    <property type="project" value="GOC"/>
</dbReference>
<dbReference type="Proteomes" id="UP000010366">
    <property type="component" value="Chromosome"/>
</dbReference>
<dbReference type="PATRIC" id="fig|1173020.3.peg.3652"/>
<dbReference type="eggNOG" id="COG0763">
    <property type="taxonomic scope" value="Bacteria"/>
</dbReference>
<dbReference type="PANTHER" id="PTHR30372:SF6">
    <property type="entry name" value="LIPID-A-DISACCHARIDE SYNTHASE"/>
    <property type="match status" value="1"/>
</dbReference>
<dbReference type="PANTHER" id="PTHR30372">
    <property type="entry name" value="LIPID-A-DISACCHARIDE SYNTHASE"/>
    <property type="match status" value="1"/>
</dbReference>
<dbReference type="KEGG" id="cmp:Cha6605_3190"/>
<evidence type="ECO:0000313" key="2">
    <source>
        <dbReference type="Proteomes" id="UP000010366"/>
    </source>
</evidence>
<dbReference type="GO" id="GO:0009245">
    <property type="term" value="P:lipid A biosynthetic process"/>
    <property type="evidence" value="ECO:0007669"/>
    <property type="project" value="InterPro"/>
</dbReference>
<dbReference type="GO" id="GO:0008915">
    <property type="term" value="F:lipid-A-disaccharide synthase activity"/>
    <property type="evidence" value="ECO:0007669"/>
    <property type="project" value="InterPro"/>
</dbReference>
<gene>
    <name evidence="1" type="ORF">Cha6605_3190</name>
</gene>
<protein>
    <submittedName>
        <fullName evidence="1">Lipid A disaccharide synthetase</fullName>
    </submittedName>
</protein>
<evidence type="ECO:0000313" key="1">
    <source>
        <dbReference type="EMBL" id="AFY94202.1"/>
    </source>
</evidence>
<dbReference type="GO" id="GO:0005543">
    <property type="term" value="F:phospholipid binding"/>
    <property type="evidence" value="ECO:0007669"/>
    <property type="project" value="TreeGrafter"/>
</dbReference>
<dbReference type="AlphaFoldDB" id="K9UGF7"/>
<dbReference type="STRING" id="1173020.Cha6605_3190"/>
<dbReference type="HOGENOM" id="CLU_023761_0_0_3"/>
<dbReference type="InterPro" id="IPR003835">
    <property type="entry name" value="Glyco_trans_19"/>
</dbReference>
<accession>K9UGF7</accession>
<reference evidence="1 2" key="1">
    <citation type="submission" date="2012-05" db="EMBL/GenBank/DDBJ databases">
        <title>Finished chromosome of genome of Chamaesiphon sp. PCC 6605.</title>
        <authorList>
            <consortium name="US DOE Joint Genome Institute"/>
            <person name="Gugger M."/>
            <person name="Coursin T."/>
            <person name="Rippka R."/>
            <person name="Tandeau De Marsac N."/>
            <person name="Huntemann M."/>
            <person name="Wei C.-L."/>
            <person name="Han J."/>
            <person name="Detter J.C."/>
            <person name="Han C."/>
            <person name="Tapia R."/>
            <person name="Chen A."/>
            <person name="Kyrpides N."/>
            <person name="Mavromatis K."/>
            <person name="Markowitz V."/>
            <person name="Szeto E."/>
            <person name="Ivanova N."/>
            <person name="Pagani I."/>
            <person name="Pati A."/>
            <person name="Goodwin L."/>
            <person name="Nordberg H.P."/>
            <person name="Cantor M.N."/>
            <person name="Hua S.X."/>
            <person name="Woyke T."/>
            <person name="Kerfeld C.A."/>
        </authorList>
    </citation>
    <scope>NUCLEOTIDE SEQUENCE [LARGE SCALE GENOMIC DNA]</scope>
    <source>
        <strain evidence="2">ATCC 27169 / PCC 6605</strain>
    </source>
</reference>
<organism evidence="1 2">
    <name type="scientific">Chamaesiphon minutus (strain ATCC 27169 / PCC 6605)</name>
    <dbReference type="NCBI Taxonomy" id="1173020"/>
    <lineage>
        <taxon>Bacteria</taxon>
        <taxon>Bacillati</taxon>
        <taxon>Cyanobacteriota</taxon>
        <taxon>Cyanophyceae</taxon>
        <taxon>Gomontiellales</taxon>
        <taxon>Chamaesiphonaceae</taxon>
        <taxon>Chamaesiphon</taxon>
    </lineage>
</organism>
<keyword evidence="2" id="KW-1185">Reference proteome</keyword>
<proteinExistence type="predicted"/>
<dbReference type="EMBL" id="CP003600">
    <property type="protein sequence ID" value="AFY94202.1"/>
    <property type="molecule type" value="Genomic_DNA"/>
</dbReference>